<dbReference type="SUPFAM" id="SSF82693">
    <property type="entry name" value="Multidrug efflux transporter AcrB pore domain, PN1, PN2, PC1 and PC2 subdomains"/>
    <property type="match status" value="3"/>
</dbReference>
<reference evidence="2 3" key="1">
    <citation type="journal article" date="2020" name="Biotechnol. Biofuels">
        <title>New insights from the biogas microbiome by comprehensive genome-resolved metagenomics of nearly 1600 species originating from multiple anaerobic digesters.</title>
        <authorList>
            <person name="Campanaro S."/>
            <person name="Treu L."/>
            <person name="Rodriguez-R L.M."/>
            <person name="Kovalovszki A."/>
            <person name="Ziels R.M."/>
            <person name="Maus I."/>
            <person name="Zhu X."/>
            <person name="Kougias P.G."/>
            <person name="Basile A."/>
            <person name="Luo G."/>
            <person name="Schluter A."/>
            <person name="Konstantinidis K.T."/>
            <person name="Angelidaki I."/>
        </authorList>
    </citation>
    <scope>NUCLEOTIDE SEQUENCE [LARGE SCALE GENOMIC DNA]</scope>
    <source>
        <strain evidence="2">AS27yjCOA_65</strain>
    </source>
</reference>
<gene>
    <name evidence="2" type="ORF">GYA55_11150</name>
</gene>
<dbReference type="EMBL" id="JAAZON010000508">
    <property type="protein sequence ID" value="NMC63708.1"/>
    <property type="molecule type" value="Genomic_DNA"/>
</dbReference>
<dbReference type="PRINTS" id="PR00702">
    <property type="entry name" value="ACRIFLAVINRP"/>
</dbReference>
<dbReference type="Gene3D" id="3.30.70.1440">
    <property type="entry name" value="Multidrug efflux transporter AcrB pore domain"/>
    <property type="match status" value="1"/>
</dbReference>
<feature type="transmembrane region" description="Helical" evidence="1">
    <location>
        <begin position="970"/>
        <end position="994"/>
    </location>
</feature>
<feature type="transmembrane region" description="Helical" evidence="1">
    <location>
        <begin position="568"/>
        <end position="588"/>
    </location>
</feature>
<feature type="transmembrane region" description="Helical" evidence="1">
    <location>
        <begin position="944"/>
        <end position="963"/>
    </location>
</feature>
<sequence length="1100" mass="120628">MNREENDLHSGIAGTIAEAFTNSKLTPLLVIASVLLGIGAIFMLPREEEPQIKVPMIDVMVSMPGFSAKEVEERATRPMEKLLWEIPGVEYVYSMSRPSQSIVTVRYKVGEDIEKSLVKLNQKLESNFDRIPPGVSFPLIKSRSIDDVPILALTFHGKNYDHITLRRLVSQIDDAVKQVPEVAETTIIGGLRRQIRVLFDPVKLAARNLTPAYLAQMLQLANREFPAGALTSQNSEVLVETGAFLASAEDVGNVVVGAYQGKPVYVRELAQIEDGPEELSQYVLFGEGAAKGLGQEEEAAVTLSVAKRPGANAISVAENILRKVDTLKGHIIPSDLKITITRHYGETAEEKSNELLFHMALAILSVSILIWLTLGWRESLIVAIAIPSTLALTLLTFLVFGFTLNRITLFALIFSIGILVDDAIVVVENIVRHFHLPHNKGRAWSKIAIEAVVEVGNPTILATFAVIAAVLPMAFVGGLMGPYMRPIPVGASAAMGFSLGIAFAVTPWASIRILRWGQKYKEAGNSVEEGKGQEEHRSHFEHEEDAFTRLYRKIMGPLIENTRARNKFFAIITALLLLSLGLIAVKLVQVKMLPFDNKSEFQIILNMPEGSSLEKTAQAALEMADLIKNEPTIDHYQVYVGTSAPFNFNGLVRHYFLRSGASSADIQVNLVGKAERSLQSHDIAKLVREKIKPVSKKYSARIAVAEVPPGPPVIQTLVAEVYGSDESKRVMLAEKVKEIFERTDGVVDVDWYREADQKKARFVVDKEKAALHGVSAAGIAETLKMAVNGAVVDILHAPSEKEDVTINLQLPRALRTNPEDLLSLRIRSGDANALPEPGSPLNAPPLIPLRELVKIDYGIQDKTIYHKNLMPVTYVLGDVAGSIESPVYAIMKMNKEIKKLNPVDFGVRGSKIDIYNAMQPFSDLEASMKWDGEWQITIEVFRDLGIAFVVVLIMIYMLMVGWFKSFVIPIVVMAAIPFSLVGILPAHGLMGAFFTATSMIGFMAGAGIVVRNSIILVDFIELRLSEGMPLKEAVIDAGAVRFRPMLLTAMAVIVGAGVILFDPIFQGLAISLMAGEVASLLISRMAVPVLYYLAAQKTGH</sequence>
<evidence type="ECO:0000313" key="2">
    <source>
        <dbReference type="EMBL" id="NMC63708.1"/>
    </source>
</evidence>
<feature type="transmembrane region" description="Helical" evidence="1">
    <location>
        <begin position="487"/>
        <end position="511"/>
    </location>
</feature>
<protein>
    <submittedName>
        <fullName evidence="2">Efflux RND transporter permease subunit</fullName>
    </submittedName>
</protein>
<dbReference type="AlphaFoldDB" id="A0A7X9FTQ0"/>
<keyword evidence="1" id="KW-0472">Membrane</keyword>
<feature type="transmembrane region" description="Helical" evidence="1">
    <location>
        <begin position="1045"/>
        <end position="1065"/>
    </location>
</feature>
<dbReference type="SUPFAM" id="SSF82714">
    <property type="entry name" value="Multidrug efflux transporter AcrB TolC docking domain, DN and DC subdomains"/>
    <property type="match status" value="2"/>
</dbReference>
<feature type="transmembrane region" description="Helical" evidence="1">
    <location>
        <begin position="409"/>
        <end position="431"/>
    </location>
</feature>
<dbReference type="Gene3D" id="3.30.70.1320">
    <property type="entry name" value="Multidrug efflux transporter AcrB pore domain like"/>
    <property type="match status" value="1"/>
</dbReference>
<feature type="transmembrane region" description="Helical" evidence="1">
    <location>
        <begin position="1077"/>
        <end position="1094"/>
    </location>
</feature>
<evidence type="ECO:0000256" key="1">
    <source>
        <dbReference type="SAM" id="Phobius"/>
    </source>
</evidence>
<feature type="transmembrane region" description="Helical" evidence="1">
    <location>
        <begin position="355"/>
        <end position="374"/>
    </location>
</feature>
<dbReference type="PANTHER" id="PTHR32063">
    <property type="match status" value="1"/>
</dbReference>
<dbReference type="InterPro" id="IPR001036">
    <property type="entry name" value="Acrflvin-R"/>
</dbReference>
<keyword evidence="1" id="KW-1133">Transmembrane helix</keyword>
<dbReference type="GO" id="GO:0042910">
    <property type="term" value="F:xenobiotic transmembrane transporter activity"/>
    <property type="evidence" value="ECO:0007669"/>
    <property type="project" value="TreeGrafter"/>
</dbReference>
<dbReference type="SUPFAM" id="SSF82866">
    <property type="entry name" value="Multidrug efflux transporter AcrB transmembrane domain"/>
    <property type="match status" value="2"/>
</dbReference>
<dbReference type="GO" id="GO:0005886">
    <property type="term" value="C:plasma membrane"/>
    <property type="evidence" value="ECO:0007669"/>
    <property type="project" value="TreeGrafter"/>
</dbReference>
<dbReference type="Gene3D" id="3.30.2090.10">
    <property type="entry name" value="Multidrug efflux transporter AcrB TolC docking domain, DN and DC subdomains"/>
    <property type="match status" value="2"/>
</dbReference>
<feature type="transmembrane region" description="Helical" evidence="1">
    <location>
        <begin position="381"/>
        <end position="403"/>
    </location>
</feature>
<organism evidence="2 3">
    <name type="scientific">SAR324 cluster bacterium</name>
    <dbReference type="NCBI Taxonomy" id="2024889"/>
    <lineage>
        <taxon>Bacteria</taxon>
        <taxon>Deltaproteobacteria</taxon>
        <taxon>SAR324 cluster</taxon>
    </lineage>
</organism>
<dbReference type="Pfam" id="PF00873">
    <property type="entry name" value="ACR_tran"/>
    <property type="match status" value="1"/>
</dbReference>
<feature type="transmembrane region" description="Helical" evidence="1">
    <location>
        <begin position="25"/>
        <end position="44"/>
    </location>
</feature>
<dbReference type="Gene3D" id="1.20.1640.10">
    <property type="entry name" value="Multidrug efflux transporter AcrB transmembrane domain"/>
    <property type="match status" value="2"/>
</dbReference>
<evidence type="ECO:0000313" key="3">
    <source>
        <dbReference type="Proteomes" id="UP000524246"/>
    </source>
</evidence>
<feature type="transmembrane region" description="Helical" evidence="1">
    <location>
        <begin position="452"/>
        <end position="475"/>
    </location>
</feature>
<dbReference type="InterPro" id="IPR027463">
    <property type="entry name" value="AcrB_DN_DC_subdom"/>
</dbReference>
<name>A0A7X9FTQ0_9DELT</name>
<dbReference type="PANTHER" id="PTHR32063:SF16">
    <property type="entry name" value="CATION EFFLUX SYSTEM (ACRB_ACRD_ACRF FAMILY)"/>
    <property type="match status" value="1"/>
</dbReference>
<accession>A0A7X9FTQ0</accession>
<keyword evidence="1" id="KW-0812">Transmembrane</keyword>
<proteinExistence type="predicted"/>
<dbReference type="Gene3D" id="3.30.70.1430">
    <property type="entry name" value="Multidrug efflux transporter AcrB pore domain"/>
    <property type="match status" value="2"/>
</dbReference>
<dbReference type="Proteomes" id="UP000524246">
    <property type="component" value="Unassembled WGS sequence"/>
</dbReference>
<comment type="caution">
    <text evidence="2">The sequence shown here is derived from an EMBL/GenBank/DDBJ whole genome shotgun (WGS) entry which is preliminary data.</text>
</comment>